<dbReference type="EMBL" id="CZVI01000001">
    <property type="protein sequence ID" value="CUS77581.1"/>
    <property type="molecule type" value="Genomic_DNA"/>
</dbReference>
<keyword evidence="1" id="KW-0812">Transmembrane</keyword>
<keyword evidence="1" id="KW-1133">Transmembrane helix</keyword>
<evidence type="ECO:0000313" key="3">
    <source>
        <dbReference type="Proteomes" id="UP000182200"/>
    </source>
</evidence>
<gene>
    <name evidence="2" type="ORF">JGI8_00138</name>
</gene>
<reference evidence="2 3" key="1">
    <citation type="submission" date="2015-11" db="EMBL/GenBank/DDBJ databases">
        <authorList>
            <person name="Varghese N."/>
        </authorList>
    </citation>
    <scope>NUCLEOTIDE SEQUENCE [LARGE SCALE GENOMIC DNA]</scope>
    <source>
        <strain evidence="2 3">JGI-8</strain>
    </source>
</reference>
<evidence type="ECO:0000256" key="1">
    <source>
        <dbReference type="SAM" id="Phobius"/>
    </source>
</evidence>
<protein>
    <recommendedName>
        <fullName evidence="4">Solute:Na+ symporter, SSS family</fullName>
    </recommendedName>
</protein>
<evidence type="ECO:0000313" key="2">
    <source>
        <dbReference type="EMBL" id="CUS77581.1"/>
    </source>
</evidence>
<name>A0ABP2AWG0_9BACT</name>
<keyword evidence="1" id="KW-0472">Membrane</keyword>
<dbReference type="Proteomes" id="UP000182200">
    <property type="component" value="Unassembled WGS sequence"/>
</dbReference>
<evidence type="ECO:0008006" key="4">
    <source>
        <dbReference type="Google" id="ProtNLM"/>
    </source>
</evidence>
<feature type="transmembrane region" description="Helical" evidence="1">
    <location>
        <begin position="6"/>
        <end position="24"/>
    </location>
</feature>
<keyword evidence="3" id="KW-1185">Reference proteome</keyword>
<sequence length="57" mass="6348">MQLIDWIIVAAYFLLSVIIGVYYSKRAGKSVGEFFFVGQESSMVACGDIDGCNYICR</sequence>
<organism evidence="2 3">
    <name type="scientific">Candidatus Kryptonium thompsonii</name>
    <dbReference type="NCBI Taxonomy" id="1633631"/>
    <lineage>
        <taxon>Bacteria</taxon>
        <taxon>Pseudomonadati</taxon>
        <taxon>Candidatus Kryptoniota</taxon>
        <taxon>Candidatus Kryptonium</taxon>
    </lineage>
</organism>
<comment type="caution">
    <text evidence="2">The sequence shown here is derived from an EMBL/GenBank/DDBJ whole genome shotgun (WGS) entry which is preliminary data.</text>
</comment>
<accession>A0ABP2AWG0</accession>
<proteinExistence type="predicted"/>